<dbReference type="GO" id="GO:0006744">
    <property type="term" value="P:ubiquinone biosynthetic process"/>
    <property type="evidence" value="ECO:0007669"/>
    <property type="project" value="InterPro"/>
</dbReference>
<keyword evidence="1" id="KW-0175">Coiled coil</keyword>
<dbReference type="Proteomes" id="UP000442109">
    <property type="component" value="Unassembled WGS sequence"/>
</dbReference>
<gene>
    <name evidence="2" type="ORF">GB996_04350</name>
</gene>
<evidence type="ECO:0000256" key="1">
    <source>
        <dbReference type="SAM" id="Coils"/>
    </source>
</evidence>
<dbReference type="InterPro" id="IPR038989">
    <property type="entry name" value="UbiJ"/>
</dbReference>
<dbReference type="AlphaFoldDB" id="A0A844LZR8"/>
<comment type="caution">
    <text evidence="2">The sequence shown here is derived from an EMBL/GenBank/DDBJ whole genome shotgun (WGS) entry which is preliminary data.</text>
</comment>
<dbReference type="OrthoDB" id="6707853at2"/>
<protein>
    <recommendedName>
        <fullName evidence="4">Ubiquinone biosynthesis accessory factor UbiJ</fullName>
    </recommendedName>
</protein>
<proteinExistence type="predicted"/>
<dbReference type="RefSeq" id="WP_155586943.1">
    <property type="nucleotide sequence ID" value="NZ_WFKQ01000002.1"/>
</dbReference>
<dbReference type="EMBL" id="WFKQ01000002">
    <property type="protein sequence ID" value="MUG32023.1"/>
    <property type="molecule type" value="Genomic_DNA"/>
</dbReference>
<name>A0A844LZR8_9GAMM</name>
<evidence type="ECO:0000313" key="3">
    <source>
        <dbReference type="Proteomes" id="UP000442109"/>
    </source>
</evidence>
<keyword evidence="3" id="KW-1185">Reference proteome</keyword>
<dbReference type="PANTHER" id="PTHR38693">
    <property type="entry name" value="UBIQUINONE BIOSYNTHESIS PROTEIN UBIJ"/>
    <property type="match status" value="1"/>
</dbReference>
<evidence type="ECO:0000313" key="2">
    <source>
        <dbReference type="EMBL" id="MUG32023.1"/>
    </source>
</evidence>
<evidence type="ECO:0008006" key="4">
    <source>
        <dbReference type="Google" id="ProtNLM"/>
    </source>
</evidence>
<dbReference type="PANTHER" id="PTHR38693:SF1">
    <property type="entry name" value="UBIQUINONE BIOSYNTHESIS ACCESSORY FACTOR UBIJ"/>
    <property type="match status" value="1"/>
</dbReference>
<accession>A0A844LZR8</accession>
<organism evidence="2 3">
    <name type="scientific">Psychrobacter sanguinis</name>
    <dbReference type="NCBI Taxonomy" id="861445"/>
    <lineage>
        <taxon>Bacteria</taxon>
        <taxon>Pseudomonadati</taxon>
        <taxon>Pseudomonadota</taxon>
        <taxon>Gammaproteobacteria</taxon>
        <taxon>Moraxellales</taxon>
        <taxon>Moraxellaceae</taxon>
        <taxon>Psychrobacter</taxon>
    </lineage>
</organism>
<sequence length="240" mass="26165">MITVLLLTAAEKLVNFAILSDQITKAGLLPLSGKVLRLTMAVPSFNIDVHFNDSHIRFEPVSHLHAGLFETAGGVQDERSQAWQEYTALGRSLPDCTIKVENLAELLNLLRDASGNLPIEGDYRILMQLKQLISGFNPDIAGQLEPIIGSTAAMQLGLLIKSLKGNVSHTAKHAFNDVADWANEVAGNAPVDPEVEAEVDDLKQQLLKLRADVQREEARLAMIKSEQARLKAGAEPNSTQ</sequence>
<reference evidence="2 3" key="1">
    <citation type="journal article" date="2019" name="PLoS ONE">
        <title>Pup mortality in New Zealand sea lions (Phocarctos hookeri) at Enderby Island, Auckland Islands, 2013-18.</title>
        <authorList>
            <person name="Michael S.A."/>
            <person name="Hayman D.T.S."/>
            <person name="Gray R."/>
            <person name="Zhang J."/>
            <person name="Rogers L."/>
            <person name="Roe W.D."/>
        </authorList>
    </citation>
    <scope>NUCLEOTIDE SEQUENCE [LARGE SCALE GENOMIC DNA]</scope>
    <source>
        <strain evidence="2 3">SM868</strain>
    </source>
</reference>
<feature type="coiled-coil region" evidence="1">
    <location>
        <begin position="199"/>
        <end position="226"/>
    </location>
</feature>